<dbReference type="Proteomes" id="UP001592531">
    <property type="component" value="Unassembled WGS sequence"/>
</dbReference>
<organism evidence="8 9">
    <name type="scientific">Streptacidiphilus cavernicola</name>
    <dbReference type="NCBI Taxonomy" id="3342716"/>
    <lineage>
        <taxon>Bacteria</taxon>
        <taxon>Bacillati</taxon>
        <taxon>Actinomycetota</taxon>
        <taxon>Actinomycetes</taxon>
        <taxon>Kitasatosporales</taxon>
        <taxon>Streptomycetaceae</taxon>
        <taxon>Streptacidiphilus</taxon>
    </lineage>
</organism>
<sequence length="215" mass="22572">MRLRQSYSRSTSRSAHRSARTPGALVTAFAAAAALALTGCSASGVHTGSSNDNANYVAGTGLTTTVPVKDRKAPVDLSGTDLDGKALSLSSFKGKVVVLNVWGSWCPPCRAEAAGFESVFQATQAKGVQFVGLDTRDPQITQARLFVKGKKLTYPSFYDASGELLLKFPAGTLDPQSIPTTIVLDRQGRVAVRALTALTADQLTAIIKPVLAETS</sequence>
<dbReference type="Pfam" id="PF00578">
    <property type="entry name" value="AhpC-TSA"/>
    <property type="match status" value="1"/>
</dbReference>
<keyword evidence="9" id="KW-1185">Reference proteome</keyword>
<evidence type="ECO:0000313" key="8">
    <source>
        <dbReference type="EMBL" id="MFC1420006.1"/>
    </source>
</evidence>
<proteinExistence type="predicted"/>
<dbReference type="PROSITE" id="PS00194">
    <property type="entry name" value="THIOREDOXIN_1"/>
    <property type="match status" value="1"/>
</dbReference>
<gene>
    <name evidence="8" type="ORF">ACEZDE_25690</name>
</gene>
<evidence type="ECO:0000313" key="9">
    <source>
        <dbReference type="Proteomes" id="UP001592531"/>
    </source>
</evidence>
<evidence type="ECO:0000259" key="7">
    <source>
        <dbReference type="PROSITE" id="PS51352"/>
    </source>
</evidence>
<feature type="domain" description="Thioredoxin" evidence="7">
    <location>
        <begin position="66"/>
        <end position="212"/>
    </location>
</feature>
<keyword evidence="2" id="KW-0201">Cytochrome c-type biogenesis</keyword>
<comment type="caution">
    <text evidence="8">The sequence shown here is derived from an EMBL/GenBank/DDBJ whole genome shotgun (WGS) entry which is preliminary data.</text>
</comment>
<dbReference type="CDD" id="cd02966">
    <property type="entry name" value="TlpA_like_family"/>
    <property type="match status" value="1"/>
</dbReference>
<evidence type="ECO:0000256" key="4">
    <source>
        <dbReference type="ARBA" id="ARBA00023157"/>
    </source>
</evidence>
<comment type="subcellular location">
    <subcellularLocation>
        <location evidence="1">Cell envelope</location>
    </subcellularLocation>
</comment>
<accession>A0ABV6W2D9</accession>
<reference evidence="8 9" key="1">
    <citation type="submission" date="2024-09" db="EMBL/GenBank/DDBJ databases">
        <authorList>
            <person name="Lee S.D."/>
        </authorList>
    </citation>
    <scope>NUCLEOTIDE SEQUENCE [LARGE SCALE GENOMIC DNA]</scope>
    <source>
        <strain evidence="8 9">N8-3</strain>
    </source>
</reference>
<dbReference type="Gene3D" id="3.40.30.10">
    <property type="entry name" value="Glutaredoxin"/>
    <property type="match status" value="1"/>
</dbReference>
<dbReference type="PROSITE" id="PS51352">
    <property type="entry name" value="THIOREDOXIN_2"/>
    <property type="match status" value="1"/>
</dbReference>
<dbReference type="InterPro" id="IPR050553">
    <property type="entry name" value="Thioredoxin_ResA/DsbE_sf"/>
</dbReference>
<name>A0ABV6W2D9_9ACTN</name>
<dbReference type="SUPFAM" id="SSF52833">
    <property type="entry name" value="Thioredoxin-like"/>
    <property type="match status" value="1"/>
</dbReference>
<evidence type="ECO:0000256" key="5">
    <source>
        <dbReference type="ARBA" id="ARBA00023284"/>
    </source>
</evidence>
<dbReference type="EMBL" id="JBHFAB010000022">
    <property type="protein sequence ID" value="MFC1420006.1"/>
    <property type="molecule type" value="Genomic_DNA"/>
</dbReference>
<keyword evidence="5" id="KW-0676">Redox-active center</keyword>
<dbReference type="RefSeq" id="WP_380540395.1">
    <property type="nucleotide sequence ID" value="NZ_JBHFAB010000022.1"/>
</dbReference>
<dbReference type="InterPro" id="IPR013766">
    <property type="entry name" value="Thioredoxin_domain"/>
</dbReference>
<keyword evidence="4" id="KW-1015">Disulfide bond</keyword>
<dbReference type="InterPro" id="IPR017937">
    <property type="entry name" value="Thioredoxin_CS"/>
</dbReference>
<keyword evidence="3" id="KW-0735">Signal-anchor</keyword>
<evidence type="ECO:0000256" key="3">
    <source>
        <dbReference type="ARBA" id="ARBA00022968"/>
    </source>
</evidence>
<dbReference type="PANTHER" id="PTHR42852">
    <property type="entry name" value="THIOL:DISULFIDE INTERCHANGE PROTEIN DSBE"/>
    <property type="match status" value="1"/>
</dbReference>
<keyword evidence="3" id="KW-0812">Transmembrane</keyword>
<evidence type="ECO:0000256" key="1">
    <source>
        <dbReference type="ARBA" id="ARBA00004196"/>
    </source>
</evidence>
<evidence type="ECO:0000256" key="6">
    <source>
        <dbReference type="SAM" id="SignalP"/>
    </source>
</evidence>
<evidence type="ECO:0000256" key="2">
    <source>
        <dbReference type="ARBA" id="ARBA00022748"/>
    </source>
</evidence>
<dbReference type="InterPro" id="IPR036249">
    <property type="entry name" value="Thioredoxin-like_sf"/>
</dbReference>
<feature type="chain" id="PRO_5046044628" evidence="6">
    <location>
        <begin position="43"/>
        <end position="215"/>
    </location>
</feature>
<dbReference type="PANTHER" id="PTHR42852:SF6">
    <property type="entry name" value="THIOL:DISULFIDE INTERCHANGE PROTEIN DSBE"/>
    <property type="match status" value="1"/>
</dbReference>
<feature type="signal peptide" evidence="6">
    <location>
        <begin position="1"/>
        <end position="42"/>
    </location>
</feature>
<keyword evidence="6" id="KW-0732">Signal</keyword>
<protein>
    <submittedName>
        <fullName evidence="8">TlpA family protein disulfide reductase</fullName>
    </submittedName>
</protein>
<dbReference type="InterPro" id="IPR000866">
    <property type="entry name" value="AhpC/TSA"/>
</dbReference>